<keyword evidence="3" id="KW-1185">Reference proteome</keyword>
<dbReference type="EMBL" id="OY731405">
    <property type="protein sequence ID" value="CAJ1971866.1"/>
    <property type="molecule type" value="Genomic_DNA"/>
</dbReference>
<reference evidence="2" key="1">
    <citation type="submission" date="2023-10" db="EMBL/GenBank/DDBJ databases">
        <authorList>
            <person name="Domelevo Entfellner J.-B."/>
        </authorList>
    </citation>
    <scope>NUCLEOTIDE SEQUENCE</scope>
</reference>
<dbReference type="Gramene" id="rna-AYBTSS11_LOCUS23872">
    <property type="protein sequence ID" value="CAJ1971866.1"/>
    <property type="gene ID" value="gene-AYBTSS11_LOCUS23872"/>
</dbReference>
<feature type="region of interest" description="Disordered" evidence="1">
    <location>
        <begin position="1"/>
        <end position="28"/>
    </location>
</feature>
<dbReference type="AlphaFoldDB" id="A0AA86T947"/>
<evidence type="ECO:0000313" key="2">
    <source>
        <dbReference type="EMBL" id="CAJ1971866.1"/>
    </source>
</evidence>
<sequence length="63" mass="6855">MKKKNISTATPTARLRRGKSAGRRDDALGGLSPACTHFVRKIRWAPYKCAGRIGFSQNPLGAL</sequence>
<evidence type="ECO:0000256" key="1">
    <source>
        <dbReference type="SAM" id="MobiDB-lite"/>
    </source>
</evidence>
<feature type="compositionally biased region" description="Polar residues" evidence="1">
    <location>
        <begin position="1"/>
        <end position="11"/>
    </location>
</feature>
<proteinExistence type="predicted"/>
<protein>
    <submittedName>
        <fullName evidence="2">Uncharacterized protein</fullName>
    </submittedName>
</protein>
<name>A0AA86T947_9FABA</name>
<gene>
    <name evidence="2" type="ORF">AYBTSS11_LOCUS23872</name>
</gene>
<evidence type="ECO:0000313" key="3">
    <source>
        <dbReference type="Proteomes" id="UP001189624"/>
    </source>
</evidence>
<organism evidence="2 3">
    <name type="scientific">Sphenostylis stenocarpa</name>
    <dbReference type="NCBI Taxonomy" id="92480"/>
    <lineage>
        <taxon>Eukaryota</taxon>
        <taxon>Viridiplantae</taxon>
        <taxon>Streptophyta</taxon>
        <taxon>Embryophyta</taxon>
        <taxon>Tracheophyta</taxon>
        <taxon>Spermatophyta</taxon>
        <taxon>Magnoliopsida</taxon>
        <taxon>eudicotyledons</taxon>
        <taxon>Gunneridae</taxon>
        <taxon>Pentapetalae</taxon>
        <taxon>rosids</taxon>
        <taxon>fabids</taxon>
        <taxon>Fabales</taxon>
        <taxon>Fabaceae</taxon>
        <taxon>Papilionoideae</taxon>
        <taxon>50 kb inversion clade</taxon>
        <taxon>NPAAA clade</taxon>
        <taxon>indigoferoid/millettioid clade</taxon>
        <taxon>Phaseoleae</taxon>
        <taxon>Sphenostylis</taxon>
    </lineage>
</organism>
<dbReference type="Proteomes" id="UP001189624">
    <property type="component" value="Chromosome 8"/>
</dbReference>
<accession>A0AA86T947</accession>